<evidence type="ECO:0000256" key="1">
    <source>
        <dbReference type="ARBA" id="ARBA00004651"/>
    </source>
</evidence>
<dbReference type="GO" id="GO:0044780">
    <property type="term" value="P:bacterial-type flagellum assembly"/>
    <property type="evidence" value="ECO:0007669"/>
    <property type="project" value="InterPro"/>
</dbReference>
<evidence type="ECO:0000313" key="16">
    <source>
        <dbReference type="Proteomes" id="UP000316473"/>
    </source>
</evidence>
<evidence type="ECO:0000256" key="4">
    <source>
        <dbReference type="ARBA" id="ARBA00022448"/>
    </source>
</evidence>
<dbReference type="Gene3D" id="6.10.250.2080">
    <property type="match status" value="1"/>
</dbReference>
<keyword evidence="11 13" id="KW-1006">Bacterial flagellum protein export</keyword>
<keyword evidence="5 13" id="KW-1003">Cell membrane</keyword>
<feature type="transmembrane region" description="Helical" evidence="13">
    <location>
        <begin position="146"/>
        <end position="166"/>
    </location>
</feature>
<gene>
    <name evidence="13" type="primary">flhB</name>
    <name evidence="15" type="ORF">Nstercoris_00822</name>
</gene>
<dbReference type="GO" id="GO:0005886">
    <property type="term" value="C:plasma membrane"/>
    <property type="evidence" value="ECO:0007669"/>
    <property type="project" value="UniProtKB-SubCell"/>
</dbReference>
<protein>
    <recommendedName>
        <fullName evidence="3 13">Flagellar biosynthetic protein FlhB</fullName>
    </recommendedName>
</protein>
<keyword evidence="7 13" id="KW-1005">Bacterial flagellum biogenesis</keyword>
<evidence type="ECO:0000256" key="12">
    <source>
        <dbReference type="ARBA" id="ARBA00025078"/>
    </source>
</evidence>
<comment type="function">
    <text evidence="12 13">Required for formation of the rod structure in the basal body of the flagellar apparatus. Together with FliI and FliH, may constitute the export apparatus of flagellin.</text>
</comment>
<proteinExistence type="inferred from homology"/>
<sequence>MADDNDLERTEPASPKRLQKAREEGQVARSQELTTFALLMAASASLWGIGSFIIQKLTVMLESGLRVEREVVFDPALLAPRFFSLMLDGLLAIAPLLGCLLIVALLSPMLLSGWLFSTKALVPDFKRLNPANGFKRIFSSRGLVELIKAIAKAAVIGGVAAAIIWSHKQDVLDLIGMSMDSSLAGIGRLIGMTFMLIVGAMVLLVLIDVPFQLWNHARQLRMSKEDLRKENKEDEGDPQIKGRIRSMQREMARRRMMAEVPKADVVVTNPTHYAVALKYQDRSMRAPKVIAKGSQLVAARIRELATEHHIPILEVPPLARALYHHVELDSEIPETLYTAVAHVLAYVFQLKRYQTVGGNAPELSSDISVPAELDSATT</sequence>
<feature type="region of interest" description="Disordered" evidence="14">
    <location>
        <begin position="1"/>
        <end position="26"/>
    </location>
</feature>
<evidence type="ECO:0000256" key="5">
    <source>
        <dbReference type="ARBA" id="ARBA00022475"/>
    </source>
</evidence>
<evidence type="ECO:0000256" key="10">
    <source>
        <dbReference type="ARBA" id="ARBA00023136"/>
    </source>
</evidence>
<dbReference type="SUPFAM" id="SSF160544">
    <property type="entry name" value="EscU C-terminal domain-like"/>
    <property type="match status" value="1"/>
</dbReference>
<feature type="transmembrane region" description="Helical" evidence="13">
    <location>
        <begin position="90"/>
        <end position="117"/>
    </location>
</feature>
<evidence type="ECO:0000256" key="13">
    <source>
        <dbReference type="RuleBase" id="RU364091"/>
    </source>
</evidence>
<keyword evidence="6 13" id="KW-0812">Transmembrane</keyword>
<dbReference type="FunFam" id="3.40.1690.10:FF:000001">
    <property type="entry name" value="Flagellar biosynthetic protein FlhB"/>
    <property type="match status" value="1"/>
</dbReference>
<dbReference type="EMBL" id="AP019755">
    <property type="protein sequence ID" value="BBL34583.1"/>
    <property type="molecule type" value="Genomic_DNA"/>
</dbReference>
<dbReference type="PRINTS" id="PR00950">
    <property type="entry name" value="TYPE3IMSPROT"/>
</dbReference>
<keyword evidence="15" id="KW-0966">Cell projection</keyword>
<evidence type="ECO:0000256" key="6">
    <source>
        <dbReference type="ARBA" id="ARBA00022692"/>
    </source>
</evidence>
<accession>A0A4Y1YP07</accession>
<feature type="transmembrane region" description="Helical" evidence="13">
    <location>
        <begin position="36"/>
        <end position="54"/>
    </location>
</feature>
<evidence type="ECO:0000256" key="9">
    <source>
        <dbReference type="ARBA" id="ARBA00022989"/>
    </source>
</evidence>
<evidence type="ECO:0000256" key="2">
    <source>
        <dbReference type="ARBA" id="ARBA00010690"/>
    </source>
</evidence>
<dbReference type="InterPro" id="IPR006136">
    <property type="entry name" value="FlhB"/>
</dbReference>
<dbReference type="NCBIfam" id="TIGR00328">
    <property type="entry name" value="flhB"/>
    <property type="match status" value="1"/>
</dbReference>
<evidence type="ECO:0000256" key="8">
    <source>
        <dbReference type="ARBA" id="ARBA00022927"/>
    </source>
</evidence>
<dbReference type="KEGG" id="nst:Nstercoris_00822"/>
<dbReference type="InterPro" id="IPR006135">
    <property type="entry name" value="T3SS_substrate_exporter"/>
</dbReference>
<evidence type="ECO:0000256" key="3">
    <source>
        <dbReference type="ARBA" id="ARBA00021622"/>
    </source>
</evidence>
<dbReference type="Gene3D" id="3.40.1690.10">
    <property type="entry name" value="secretion proteins EscU"/>
    <property type="match status" value="1"/>
</dbReference>
<reference evidence="15 16" key="1">
    <citation type="submission" date="2019-06" db="EMBL/GenBank/DDBJ databases">
        <title>Nitrosomonas stercoris KYUHI-S whole genome shotgun sequence.</title>
        <authorList>
            <person name="Nakagawa T."/>
            <person name="Tsuchiya Y."/>
            <person name="Takahashi R."/>
        </authorList>
    </citation>
    <scope>NUCLEOTIDE SEQUENCE [LARGE SCALE GENOMIC DNA]</scope>
    <source>
        <strain evidence="15 16">KYUHI-S</strain>
    </source>
</reference>
<dbReference type="Pfam" id="PF01312">
    <property type="entry name" value="Bac_export_2"/>
    <property type="match status" value="1"/>
</dbReference>
<comment type="subcellular location">
    <subcellularLocation>
        <location evidence="1">Cell membrane</location>
        <topology evidence="1">Multi-pass membrane protein</topology>
    </subcellularLocation>
</comment>
<evidence type="ECO:0000256" key="14">
    <source>
        <dbReference type="SAM" id="MobiDB-lite"/>
    </source>
</evidence>
<dbReference type="PANTHER" id="PTHR30531:SF12">
    <property type="entry name" value="FLAGELLAR BIOSYNTHETIC PROTEIN FLHB"/>
    <property type="match status" value="1"/>
</dbReference>
<evidence type="ECO:0000256" key="7">
    <source>
        <dbReference type="ARBA" id="ARBA00022795"/>
    </source>
</evidence>
<dbReference type="AlphaFoldDB" id="A0A4Y1YP07"/>
<keyword evidence="16" id="KW-1185">Reference proteome</keyword>
<name>A0A4Y1YP07_9PROT</name>
<keyword evidence="10 13" id="KW-0472">Membrane</keyword>
<organism evidence="15 16">
    <name type="scientific">Nitrosomonas stercoris</name>
    <dbReference type="NCBI Taxonomy" id="1444684"/>
    <lineage>
        <taxon>Bacteria</taxon>
        <taxon>Pseudomonadati</taxon>
        <taxon>Pseudomonadota</taxon>
        <taxon>Betaproteobacteria</taxon>
        <taxon>Nitrosomonadales</taxon>
        <taxon>Nitrosomonadaceae</taxon>
        <taxon>Nitrosomonas</taxon>
    </lineage>
</organism>
<comment type="similarity">
    <text evidence="2 13">Belongs to the type III secretion exporter family.</text>
</comment>
<dbReference type="InterPro" id="IPR029025">
    <property type="entry name" value="T3SS_substrate_exporter_C"/>
</dbReference>
<keyword evidence="4 13" id="KW-0813">Transport</keyword>
<dbReference type="Proteomes" id="UP000316473">
    <property type="component" value="Chromosome"/>
</dbReference>
<dbReference type="PANTHER" id="PTHR30531">
    <property type="entry name" value="FLAGELLAR BIOSYNTHETIC PROTEIN FLHB"/>
    <property type="match status" value="1"/>
</dbReference>
<keyword evidence="15" id="KW-0282">Flagellum</keyword>
<keyword evidence="9 13" id="KW-1133">Transmembrane helix</keyword>
<evidence type="ECO:0000313" key="15">
    <source>
        <dbReference type="EMBL" id="BBL34583.1"/>
    </source>
</evidence>
<keyword evidence="15" id="KW-0969">Cilium</keyword>
<keyword evidence="8 13" id="KW-0653">Protein transport</keyword>
<feature type="transmembrane region" description="Helical" evidence="13">
    <location>
        <begin position="186"/>
        <end position="214"/>
    </location>
</feature>
<evidence type="ECO:0000256" key="11">
    <source>
        <dbReference type="ARBA" id="ARBA00023225"/>
    </source>
</evidence>
<dbReference type="GO" id="GO:0009306">
    <property type="term" value="P:protein secretion"/>
    <property type="evidence" value="ECO:0007669"/>
    <property type="project" value="InterPro"/>
</dbReference>